<comment type="caution">
    <text evidence="2">The sequence shown here is derived from an EMBL/GenBank/DDBJ whole genome shotgun (WGS) entry which is preliminary data.</text>
</comment>
<name>A0ABT2BL41_9BURK</name>
<proteinExistence type="predicted"/>
<organism evidence="2 3">
    <name type="scientific">Massilia solisilvae</name>
    <dbReference type="NCBI Taxonomy" id="1811225"/>
    <lineage>
        <taxon>Bacteria</taxon>
        <taxon>Pseudomonadati</taxon>
        <taxon>Pseudomonadota</taxon>
        <taxon>Betaproteobacteria</taxon>
        <taxon>Burkholderiales</taxon>
        <taxon>Oxalobacteraceae</taxon>
        <taxon>Telluria group</taxon>
        <taxon>Massilia</taxon>
    </lineage>
</organism>
<dbReference type="SUPFAM" id="SSF48317">
    <property type="entry name" value="Acid phosphatase/Vanadium-dependent haloperoxidase"/>
    <property type="match status" value="1"/>
</dbReference>
<dbReference type="InterPro" id="IPR052559">
    <property type="entry name" value="V-haloperoxidase"/>
</dbReference>
<dbReference type="PANTHER" id="PTHR34599">
    <property type="entry name" value="PEROXIDASE-RELATED"/>
    <property type="match status" value="1"/>
</dbReference>
<dbReference type="EMBL" id="JANUGV010000003">
    <property type="protein sequence ID" value="MCS0609237.1"/>
    <property type="molecule type" value="Genomic_DNA"/>
</dbReference>
<accession>A0ABT2BL41</accession>
<protein>
    <submittedName>
        <fullName evidence="2">Vanadium-dependent haloperoxidase</fullName>
    </submittedName>
</protein>
<dbReference type="RefSeq" id="WP_258856897.1">
    <property type="nucleotide sequence ID" value="NZ_JANUGV010000003.1"/>
</dbReference>
<dbReference type="Gene3D" id="1.20.144.10">
    <property type="entry name" value="Phosphatidic acid phosphatase type 2/haloperoxidase"/>
    <property type="match status" value="1"/>
</dbReference>
<evidence type="ECO:0000256" key="1">
    <source>
        <dbReference type="SAM" id="MobiDB-lite"/>
    </source>
</evidence>
<reference evidence="2 3" key="1">
    <citation type="submission" date="2022-08" db="EMBL/GenBank/DDBJ databases">
        <title>Reclassification of Massilia species as members of the genera Telluria, Duganella, Pseudoduganella, Mokoshia gen. nov. and Zemynaea gen. nov. using orthogonal and non-orthogonal genome-based approaches.</title>
        <authorList>
            <person name="Bowman J.P."/>
        </authorList>
    </citation>
    <scope>NUCLEOTIDE SEQUENCE [LARGE SCALE GENOMIC DNA]</scope>
    <source>
        <strain evidence="2 3">JCM 31607</strain>
    </source>
</reference>
<dbReference type="InterPro" id="IPR036938">
    <property type="entry name" value="PAP2/HPO_sf"/>
</dbReference>
<evidence type="ECO:0000313" key="3">
    <source>
        <dbReference type="Proteomes" id="UP001205861"/>
    </source>
</evidence>
<feature type="region of interest" description="Disordered" evidence="1">
    <location>
        <begin position="289"/>
        <end position="314"/>
    </location>
</feature>
<gene>
    <name evidence="2" type="ORF">NX773_13780</name>
</gene>
<dbReference type="CDD" id="cd03398">
    <property type="entry name" value="PAP2_haloperoxidase"/>
    <property type="match status" value="1"/>
</dbReference>
<feature type="region of interest" description="Disordered" evidence="1">
    <location>
        <begin position="1"/>
        <end position="22"/>
    </location>
</feature>
<dbReference type="PANTHER" id="PTHR34599:SF1">
    <property type="entry name" value="PHOSPHATIDIC ACID PHOSPHATASE TYPE 2_HALOPEROXIDASE DOMAIN-CONTAINING PROTEIN"/>
    <property type="match status" value="1"/>
</dbReference>
<dbReference type="Proteomes" id="UP001205861">
    <property type="component" value="Unassembled WGS sequence"/>
</dbReference>
<keyword evidence="3" id="KW-1185">Reference proteome</keyword>
<evidence type="ECO:0000313" key="2">
    <source>
        <dbReference type="EMBL" id="MCS0609237.1"/>
    </source>
</evidence>
<dbReference type="Gene3D" id="1.10.606.10">
    <property type="entry name" value="Vanadium-containing Chloroperoxidase, domain 2"/>
    <property type="match status" value="1"/>
</dbReference>
<sequence length="441" mass="48055">MELDHVPAAPGENRVAGQHAGPTHSSRAMAIVQLAVFDAINAIDQKYPSYAGLPRAPSDTSADAAVAQAAHDALAALWTSQRARFDKWLANDLAHIPDGRAKYNGIAVGRQAAAAVLALRADDNSDNTDRTVGVDYFPSNAPGHWRPDPVSMSTAALGVTWGQVRPFVVPSVDQFRVPPPPALTSSQYTSAFYQVKRLGGDGRTTPTDRTREQTVIGMFWSYDGSPWIGTPPCMYNAIVVNIAQKRTRDPVEMARLLALVNAAMADAGIAAWNDKWRYDFWRPVTGIREADEGSGPTGQGDGNHATRGNPNWTPLGAQATNTRRPDLTPPFPAYPSGHASFGGAMFQMLRRFYGTDRIAFSFVSDEWNGESRDNQGWVRPRIERSYSSLSQAELENGVSRIYLGVHWQFNLEGIEQGNAIANYVFEHGLQPANTGTGCPCR</sequence>
<dbReference type="InterPro" id="IPR016119">
    <property type="entry name" value="Br/Cl_peroxidase_C"/>
</dbReference>